<dbReference type="InterPro" id="IPR054593">
    <property type="entry name" value="Beta-mannosidase-like_N2"/>
</dbReference>
<dbReference type="PANTHER" id="PTHR43817:SF1">
    <property type="entry name" value="HYDROLASE, FAMILY 43, PUTATIVE (AFU_ORTHOLOGUE AFUA_3G01660)-RELATED"/>
    <property type="match status" value="1"/>
</dbReference>
<protein>
    <submittedName>
        <fullName evidence="4">Alpha-L-rhamnosidase</fullName>
    </submittedName>
</protein>
<evidence type="ECO:0000256" key="1">
    <source>
        <dbReference type="ARBA" id="ARBA00022729"/>
    </source>
</evidence>
<sequence>MQNYNADSPMLNSLKALLIFMLSFFLLPEGYAQRDLKATFIHPPDAYKPGVYWYFMDGNMSAGTITKDLEAMKKAGIGNLVFLEVNVGVPRGPVDFLSEEWTSLFVHAEKEARRLGIEITLGIGPGWTGSGGPWVKGSQSMQHLVSSEVTISAGSHKKIVLPVPAPKKPFFGEGSLTPEFRKEWNSYYEDVAVLAFPLNGKTGKISDHEEKALYFRAPYSSGVVKPYLPSPSGPTTGKNSGIEKSRIIDLTGKMAADGTLSWRPPSGKWTIMRFGSRNNGAITRPAPVPGLGFESDKFDTTALNAHLNAYIGKLLTRTGKTGPGVAGGLKRLHMDSWEMGAQNWTAAFRKEFLKRRHYDPLKYYPVYDGKIVGSLAESERFLWDLRQTAQELVLENHAQHVKDYAKRHNLSLSIEPYDMNPTADLELGSIADVPMAEFWSKGFGFNSTYSVIEATSIAHVGGKTLVPAEAFTAQDNEGWKQYPGSMKNQGDWALAAGINRFVYHTFQNQFLPDSLKPGATMGPYGVHWDRSQTWWPMVEGYHQYITRCQYLLQQGRTVADILYLTPEGAPHVFVPPSSAIQGDTIGDRRGYNFDGCSPLQLMKATVRNNQIVFPGGASYKILILPDVESMTPELLAKIGSLLKLGATVSGNPPLRSPSLTGFPACDNRVLQLSRQIWGTTAKPQNERRRKYGKGMLIWGGTPAADHLYPSYQLTAGLLRAMNIREDFMADSSLRYTHRSMPGRDLYFVSNTTGKTLKADAMFRSAMGAPERWDAVTGKIRPVYDFSLNSGITTVPLQLAAYESCFIVFSQENRWLPSKVSIQPETRSLATLSGSWELSFDPKWGGPAHTAFDTLSDWSSNREEGIKFYSGIASYHKTFDLSAEDRRTGKTTVYLDLGTVKDMARVTLNGKDLGVVWTAPWRVDISAAVQQKNNVLVIDVANRWANRLIGDEKKPFDGIKNDKWPEWLLKHQPRTSGRYTFTTSDQYKASSPLLPSGLLGPVTVVEELRDQ</sequence>
<dbReference type="EMBL" id="FNRA01000009">
    <property type="protein sequence ID" value="SEB06230.1"/>
    <property type="molecule type" value="Genomic_DNA"/>
</dbReference>
<evidence type="ECO:0000259" key="3">
    <source>
        <dbReference type="Pfam" id="PF22666"/>
    </source>
</evidence>
<name>A0A1H4GB51_9SPHI</name>
<dbReference type="GO" id="GO:0004553">
    <property type="term" value="F:hydrolase activity, hydrolyzing O-glycosyl compounds"/>
    <property type="evidence" value="ECO:0007669"/>
    <property type="project" value="UniProtKB-ARBA"/>
</dbReference>
<proteinExistence type="predicted"/>
<dbReference type="PANTHER" id="PTHR43817">
    <property type="entry name" value="GLYCOSYL HYDROLASE"/>
    <property type="match status" value="1"/>
</dbReference>
<dbReference type="Pfam" id="PF22666">
    <property type="entry name" value="Glyco_hydro_2_N2"/>
    <property type="match status" value="1"/>
</dbReference>
<dbReference type="Gene3D" id="2.60.120.260">
    <property type="entry name" value="Galactose-binding domain-like"/>
    <property type="match status" value="1"/>
</dbReference>
<dbReference type="InterPro" id="IPR008979">
    <property type="entry name" value="Galactose-bd-like_sf"/>
</dbReference>
<evidence type="ECO:0000256" key="2">
    <source>
        <dbReference type="ARBA" id="ARBA00022801"/>
    </source>
</evidence>
<dbReference type="SUPFAM" id="SSF49785">
    <property type="entry name" value="Galactose-binding domain-like"/>
    <property type="match status" value="1"/>
</dbReference>
<feature type="domain" description="Beta-mannosidase-like galactose-binding" evidence="3">
    <location>
        <begin position="873"/>
        <end position="954"/>
    </location>
</feature>
<dbReference type="CDD" id="cd03143">
    <property type="entry name" value="A4_beta-galactosidase_middle_domain"/>
    <property type="match status" value="1"/>
</dbReference>
<gene>
    <name evidence="4" type="ORF">SAMN05443550_109145</name>
</gene>
<dbReference type="RefSeq" id="WP_217631588.1">
    <property type="nucleotide sequence ID" value="NZ_FNRA01000009.1"/>
</dbReference>
<reference evidence="4 5" key="1">
    <citation type="submission" date="2016-10" db="EMBL/GenBank/DDBJ databases">
        <authorList>
            <person name="de Groot N.N."/>
        </authorList>
    </citation>
    <scope>NUCLEOTIDE SEQUENCE [LARGE SCALE GENOMIC DNA]</scope>
    <source>
        <strain evidence="4 5">DSM 19033</strain>
    </source>
</reference>
<dbReference type="Pfam" id="PF17132">
    <property type="entry name" value="Glyco_hydro_106"/>
    <property type="match status" value="1"/>
</dbReference>
<dbReference type="NCBIfam" id="NF045579">
    <property type="entry name" value="rhamnoside_JR"/>
    <property type="match status" value="1"/>
</dbReference>
<keyword evidence="2" id="KW-0378">Hydrolase</keyword>
<evidence type="ECO:0000313" key="4">
    <source>
        <dbReference type="EMBL" id="SEB06230.1"/>
    </source>
</evidence>
<dbReference type="STRING" id="425514.SAMN05443550_109145"/>
<dbReference type="AlphaFoldDB" id="A0A1H4GB51"/>
<keyword evidence="5" id="KW-1185">Reference proteome</keyword>
<organism evidence="4 5">
    <name type="scientific">Pedobacter hartonius</name>
    <dbReference type="NCBI Taxonomy" id="425514"/>
    <lineage>
        <taxon>Bacteria</taxon>
        <taxon>Pseudomonadati</taxon>
        <taxon>Bacteroidota</taxon>
        <taxon>Sphingobacteriia</taxon>
        <taxon>Sphingobacteriales</taxon>
        <taxon>Sphingobacteriaceae</taxon>
        <taxon>Pedobacter</taxon>
    </lineage>
</organism>
<dbReference type="Proteomes" id="UP000198850">
    <property type="component" value="Unassembled WGS sequence"/>
</dbReference>
<accession>A0A1H4GB51</accession>
<evidence type="ECO:0000313" key="5">
    <source>
        <dbReference type="Proteomes" id="UP000198850"/>
    </source>
</evidence>
<keyword evidence="1" id="KW-0732">Signal</keyword>